<proteinExistence type="predicted"/>
<dbReference type="CDD" id="cd05243">
    <property type="entry name" value="SDR_a5"/>
    <property type="match status" value="1"/>
</dbReference>
<evidence type="ECO:0000313" key="2">
    <source>
        <dbReference type="EMBL" id="ORX34496.1"/>
    </source>
</evidence>
<gene>
    <name evidence="2" type="ORF">BD324DRAFT_636145</name>
</gene>
<dbReference type="RefSeq" id="XP_021868759.1">
    <property type="nucleotide sequence ID" value="XM_022016872.1"/>
</dbReference>
<dbReference type="InterPro" id="IPR036291">
    <property type="entry name" value="NAD(P)-bd_dom_sf"/>
</dbReference>
<feature type="domain" description="NAD(P)-binding" evidence="1">
    <location>
        <begin position="7"/>
        <end position="208"/>
    </location>
</feature>
<protein>
    <recommendedName>
        <fullName evidence="1">NAD(P)-binding domain-containing protein</fullName>
    </recommendedName>
</protein>
<keyword evidence="3" id="KW-1185">Reference proteome</keyword>
<dbReference type="FunCoup" id="A0A1Y1UAH1">
    <property type="interactions" value="10"/>
</dbReference>
<dbReference type="AlphaFoldDB" id="A0A1Y1UAH1"/>
<reference evidence="2 3" key="1">
    <citation type="submission" date="2017-03" db="EMBL/GenBank/DDBJ databases">
        <title>Widespread Adenine N6-methylation of Active Genes in Fungi.</title>
        <authorList>
            <consortium name="DOE Joint Genome Institute"/>
            <person name="Mondo S.J."/>
            <person name="Dannebaum R.O."/>
            <person name="Kuo R.C."/>
            <person name="Louie K.B."/>
            <person name="Bewick A.J."/>
            <person name="Labutti K."/>
            <person name="Haridas S."/>
            <person name="Kuo A."/>
            <person name="Salamov A."/>
            <person name="Ahrendt S.R."/>
            <person name="Lau R."/>
            <person name="Bowen B.P."/>
            <person name="Lipzen A."/>
            <person name="Sullivan W."/>
            <person name="Andreopoulos W.B."/>
            <person name="Clum A."/>
            <person name="Lindquist E."/>
            <person name="Daum C."/>
            <person name="Northen T.R."/>
            <person name="Ramamoorthy G."/>
            <person name="Schmitz R.J."/>
            <person name="Gryganskyi A."/>
            <person name="Culley D."/>
            <person name="Magnuson J."/>
            <person name="James T.Y."/>
            <person name="O'Malley M.A."/>
            <person name="Stajich J.E."/>
            <person name="Spatafora J.W."/>
            <person name="Visel A."/>
            <person name="Grigoriev I.V."/>
        </authorList>
    </citation>
    <scope>NUCLEOTIDE SEQUENCE [LARGE SCALE GENOMIC DNA]</scope>
    <source>
        <strain evidence="2 3">NRRL Y-17943</strain>
    </source>
</reference>
<dbReference type="InParanoid" id="A0A1Y1UAH1"/>
<name>A0A1Y1UAH1_9TREE</name>
<dbReference type="Pfam" id="PF13460">
    <property type="entry name" value="NAD_binding_10"/>
    <property type="match status" value="1"/>
</dbReference>
<dbReference type="Gene3D" id="3.40.50.720">
    <property type="entry name" value="NAD(P)-binding Rossmann-like Domain"/>
    <property type="match status" value="1"/>
</dbReference>
<dbReference type="PANTHER" id="PTHR15020">
    <property type="entry name" value="FLAVIN REDUCTASE-RELATED"/>
    <property type="match status" value="1"/>
</dbReference>
<dbReference type="PANTHER" id="PTHR15020:SF50">
    <property type="entry name" value="UPF0659 PROTEIN YMR090W"/>
    <property type="match status" value="1"/>
</dbReference>
<dbReference type="EMBL" id="NBSH01000014">
    <property type="protein sequence ID" value="ORX34496.1"/>
    <property type="molecule type" value="Genomic_DNA"/>
</dbReference>
<dbReference type="InterPro" id="IPR016040">
    <property type="entry name" value="NAD(P)-bd_dom"/>
</dbReference>
<evidence type="ECO:0000313" key="3">
    <source>
        <dbReference type="Proteomes" id="UP000193218"/>
    </source>
</evidence>
<dbReference type="OrthoDB" id="10254604at2759"/>
<sequence length="241" mass="26241">MKFVIFGGGGKVARHFTRIASGQGHKVVCVVRNDSHHSDLESMGGKPSILSIEDATVPQITDLLSDHKPDAVIFSAGAGGKGDPSRTTKVDFEGAVKVFDAMEAANVRRLLYVGAIDVRDRDKGYPKHYTQESKDSSDKTWNAIGRYMDAKYKAEVELHSRKALQYTVLRPGGLTMEPAGKCQMGLCQTGKTSRELVAKALLACANEPKSEGLTIDLMDGDGELEAELSKVVEQRIDAWEE</sequence>
<dbReference type="SUPFAM" id="SSF51735">
    <property type="entry name" value="NAD(P)-binding Rossmann-fold domains"/>
    <property type="match status" value="1"/>
</dbReference>
<organism evidence="2 3">
    <name type="scientific">Kockovaella imperatae</name>
    <dbReference type="NCBI Taxonomy" id="4999"/>
    <lineage>
        <taxon>Eukaryota</taxon>
        <taxon>Fungi</taxon>
        <taxon>Dikarya</taxon>
        <taxon>Basidiomycota</taxon>
        <taxon>Agaricomycotina</taxon>
        <taxon>Tremellomycetes</taxon>
        <taxon>Tremellales</taxon>
        <taxon>Cuniculitremaceae</taxon>
        <taxon>Kockovaella</taxon>
    </lineage>
</organism>
<dbReference type="Proteomes" id="UP000193218">
    <property type="component" value="Unassembled WGS sequence"/>
</dbReference>
<accession>A0A1Y1UAH1</accession>
<dbReference type="STRING" id="4999.A0A1Y1UAH1"/>
<evidence type="ECO:0000259" key="1">
    <source>
        <dbReference type="Pfam" id="PF13460"/>
    </source>
</evidence>
<comment type="caution">
    <text evidence="2">The sequence shown here is derived from an EMBL/GenBank/DDBJ whole genome shotgun (WGS) entry which is preliminary data.</text>
</comment>
<dbReference type="GeneID" id="33558681"/>